<reference evidence="1 2" key="1">
    <citation type="journal article" date="2018" name="Front. Plant Sci.">
        <title>Red Clover (Trifolium pratense) and Zigzag Clover (T. medium) - A Picture of Genomic Similarities and Differences.</title>
        <authorList>
            <person name="Dluhosova J."/>
            <person name="Istvanek J."/>
            <person name="Nedelnik J."/>
            <person name="Repkova J."/>
        </authorList>
    </citation>
    <scope>NUCLEOTIDE SEQUENCE [LARGE SCALE GENOMIC DNA]</scope>
    <source>
        <strain evidence="2">cv. 10/8</strain>
        <tissue evidence="1">Leaf</tissue>
    </source>
</reference>
<keyword evidence="2" id="KW-1185">Reference proteome</keyword>
<evidence type="ECO:0000313" key="1">
    <source>
        <dbReference type="EMBL" id="MCI24550.1"/>
    </source>
</evidence>
<dbReference type="EMBL" id="LXQA010142120">
    <property type="protein sequence ID" value="MCI24550.1"/>
    <property type="molecule type" value="Genomic_DNA"/>
</dbReference>
<sequence>MKEGYMCEKDRNEGEIDYE</sequence>
<protein>
    <submittedName>
        <fullName evidence="1">Uncharacterized protein</fullName>
    </submittedName>
</protein>
<accession>A0A392QLK5</accession>
<proteinExistence type="predicted"/>
<comment type="caution">
    <text evidence="1">The sequence shown here is derived from an EMBL/GenBank/DDBJ whole genome shotgun (WGS) entry which is preliminary data.</text>
</comment>
<dbReference type="AlphaFoldDB" id="A0A392QLK5"/>
<dbReference type="Proteomes" id="UP000265520">
    <property type="component" value="Unassembled WGS sequence"/>
</dbReference>
<evidence type="ECO:0000313" key="2">
    <source>
        <dbReference type="Proteomes" id="UP000265520"/>
    </source>
</evidence>
<organism evidence="1 2">
    <name type="scientific">Trifolium medium</name>
    <dbReference type="NCBI Taxonomy" id="97028"/>
    <lineage>
        <taxon>Eukaryota</taxon>
        <taxon>Viridiplantae</taxon>
        <taxon>Streptophyta</taxon>
        <taxon>Embryophyta</taxon>
        <taxon>Tracheophyta</taxon>
        <taxon>Spermatophyta</taxon>
        <taxon>Magnoliopsida</taxon>
        <taxon>eudicotyledons</taxon>
        <taxon>Gunneridae</taxon>
        <taxon>Pentapetalae</taxon>
        <taxon>rosids</taxon>
        <taxon>fabids</taxon>
        <taxon>Fabales</taxon>
        <taxon>Fabaceae</taxon>
        <taxon>Papilionoideae</taxon>
        <taxon>50 kb inversion clade</taxon>
        <taxon>NPAAA clade</taxon>
        <taxon>Hologalegina</taxon>
        <taxon>IRL clade</taxon>
        <taxon>Trifolieae</taxon>
        <taxon>Trifolium</taxon>
    </lineage>
</organism>
<feature type="non-terminal residue" evidence="1">
    <location>
        <position position="19"/>
    </location>
</feature>
<name>A0A392QLK5_9FABA</name>